<feature type="transmembrane region" description="Helical" evidence="1">
    <location>
        <begin position="12"/>
        <end position="37"/>
    </location>
</feature>
<keyword evidence="3" id="KW-1185">Reference proteome</keyword>
<gene>
    <name evidence="2" type="ORF">ACFQ4B_07575</name>
</gene>
<keyword evidence="1" id="KW-0472">Membrane</keyword>
<evidence type="ECO:0000313" key="3">
    <source>
        <dbReference type="Proteomes" id="UP001597180"/>
    </source>
</evidence>
<feature type="transmembrane region" description="Helical" evidence="1">
    <location>
        <begin position="138"/>
        <end position="158"/>
    </location>
</feature>
<dbReference type="RefSeq" id="WP_345595197.1">
    <property type="nucleotide sequence ID" value="NZ_BAABJG010000055.1"/>
</dbReference>
<dbReference type="InterPro" id="IPR018729">
    <property type="entry name" value="DUF2269_transmembrane"/>
</dbReference>
<reference evidence="3" key="1">
    <citation type="journal article" date="2019" name="Int. J. Syst. Evol. Microbiol.">
        <title>The Global Catalogue of Microorganisms (GCM) 10K type strain sequencing project: providing services to taxonomists for standard genome sequencing and annotation.</title>
        <authorList>
            <consortium name="The Broad Institute Genomics Platform"/>
            <consortium name="The Broad Institute Genome Sequencing Center for Infectious Disease"/>
            <person name="Wu L."/>
            <person name="Ma J."/>
        </authorList>
    </citation>
    <scope>NUCLEOTIDE SEQUENCE [LARGE SCALE GENOMIC DNA]</scope>
    <source>
        <strain evidence="3">CCUG 53270</strain>
    </source>
</reference>
<name>A0ABW3UGX6_9BACL</name>
<evidence type="ECO:0000313" key="2">
    <source>
        <dbReference type="EMBL" id="MFD1219973.1"/>
    </source>
</evidence>
<keyword evidence="1" id="KW-1133">Transmembrane helix</keyword>
<sequence>MIKLKPTPRKWLLTIHILFSAILFGGAVIFLVLSIILANTNDAGVFTACYTVMHLLSKTSVRASTIGTLASGVILSVLTPWGLFRYNWLIAKQILTAVCILLGPIGMYFWTLKAVTIITAEGVQALSNPEFAVNRIQLWIGIAIQLLALLALFALSVFKPGKRRSKS</sequence>
<evidence type="ECO:0000256" key="1">
    <source>
        <dbReference type="SAM" id="Phobius"/>
    </source>
</evidence>
<comment type="caution">
    <text evidence="2">The sequence shown here is derived from an EMBL/GenBank/DDBJ whole genome shotgun (WGS) entry which is preliminary data.</text>
</comment>
<accession>A0ABW3UGX6</accession>
<keyword evidence="1" id="KW-0812">Transmembrane</keyword>
<dbReference type="Proteomes" id="UP001597180">
    <property type="component" value="Unassembled WGS sequence"/>
</dbReference>
<proteinExistence type="predicted"/>
<protein>
    <submittedName>
        <fullName evidence="2">DUF2269 family protein</fullName>
    </submittedName>
</protein>
<dbReference type="Pfam" id="PF10027">
    <property type="entry name" value="DUF2269"/>
    <property type="match status" value="1"/>
</dbReference>
<feature type="transmembrane region" description="Helical" evidence="1">
    <location>
        <begin position="63"/>
        <end position="83"/>
    </location>
</feature>
<organism evidence="2 3">
    <name type="scientific">Paenibacillus vulneris</name>
    <dbReference type="NCBI Taxonomy" id="1133364"/>
    <lineage>
        <taxon>Bacteria</taxon>
        <taxon>Bacillati</taxon>
        <taxon>Bacillota</taxon>
        <taxon>Bacilli</taxon>
        <taxon>Bacillales</taxon>
        <taxon>Paenibacillaceae</taxon>
        <taxon>Paenibacillus</taxon>
    </lineage>
</organism>
<feature type="transmembrane region" description="Helical" evidence="1">
    <location>
        <begin position="95"/>
        <end position="118"/>
    </location>
</feature>
<dbReference type="EMBL" id="JBHTLU010000012">
    <property type="protein sequence ID" value="MFD1219973.1"/>
    <property type="molecule type" value="Genomic_DNA"/>
</dbReference>